<evidence type="ECO:0000256" key="1">
    <source>
        <dbReference type="SAM" id="SignalP"/>
    </source>
</evidence>
<dbReference type="InParanoid" id="A0A259U0V0"/>
<sequence length="320" mass="34677">MRSVWVALLGIALSGCDTAVQTSQVPSRPPLARTATVGLFADAQYCDCAPEADRHYRASLWKLGAAADAFDRERVDFSVHLGDLIERDAESFAPALGALAGLDSALVHVLGNHDFDVAGDDRESVPERLGMEARYHERSKGLWRFVFMDGTDLSTFATAPGSTRRAETDVMRDSISASGGEVHLWNGGVGREQLAWLRATLDDALARGQRVVILSHFPLYPFTTHNLWNADAVLAVLDDYSNIVAHVSGHDHGGRATTRGGVYHIGIEGVVETRGQNAYAVAYFGVHALELRGVGRAASVVLPYRNGETSARRRRPGTAR</sequence>
<feature type="domain" description="Calcineurin-like phosphoesterase" evidence="2">
    <location>
        <begin position="58"/>
        <end position="253"/>
    </location>
</feature>
<comment type="caution">
    <text evidence="3">The sequence shown here is derived from an EMBL/GenBank/DDBJ whole genome shotgun (WGS) entry which is preliminary data.</text>
</comment>
<dbReference type="GO" id="GO:0016787">
    <property type="term" value="F:hydrolase activity"/>
    <property type="evidence" value="ECO:0007669"/>
    <property type="project" value="InterPro"/>
</dbReference>
<evidence type="ECO:0000313" key="4">
    <source>
        <dbReference type="Proteomes" id="UP000216446"/>
    </source>
</evidence>
<dbReference type="Gene3D" id="3.60.21.10">
    <property type="match status" value="1"/>
</dbReference>
<dbReference type="InterPro" id="IPR029052">
    <property type="entry name" value="Metallo-depent_PP-like"/>
</dbReference>
<feature type="signal peptide" evidence="1">
    <location>
        <begin position="1"/>
        <end position="19"/>
    </location>
</feature>
<accession>A0A259U0V0</accession>
<dbReference type="PROSITE" id="PS51257">
    <property type="entry name" value="PROKAR_LIPOPROTEIN"/>
    <property type="match status" value="1"/>
</dbReference>
<dbReference type="PANTHER" id="PTHR16509:SF1">
    <property type="entry name" value="MANGANESE-DEPENDENT ADP-RIBOSE_CDP-ALCOHOL DIPHOSPHATASE"/>
    <property type="match status" value="1"/>
</dbReference>
<name>A0A259U0V0_9BACT</name>
<dbReference type="AlphaFoldDB" id="A0A259U0V0"/>
<protein>
    <recommendedName>
        <fullName evidence="2">Calcineurin-like phosphoesterase domain-containing protein</fullName>
    </recommendedName>
</protein>
<keyword evidence="1" id="KW-0732">Signal</keyword>
<organism evidence="3 4">
    <name type="scientific">Rubricoccus marinus</name>
    <dbReference type="NCBI Taxonomy" id="716817"/>
    <lineage>
        <taxon>Bacteria</taxon>
        <taxon>Pseudomonadati</taxon>
        <taxon>Rhodothermota</taxon>
        <taxon>Rhodothermia</taxon>
        <taxon>Rhodothermales</taxon>
        <taxon>Rubricoccaceae</taxon>
        <taxon>Rubricoccus</taxon>
    </lineage>
</organism>
<feature type="chain" id="PRO_5013102266" description="Calcineurin-like phosphoesterase domain-containing protein" evidence="1">
    <location>
        <begin position="20"/>
        <end position="320"/>
    </location>
</feature>
<proteinExistence type="predicted"/>
<dbReference type="Pfam" id="PF00149">
    <property type="entry name" value="Metallophos"/>
    <property type="match status" value="1"/>
</dbReference>
<dbReference type="Proteomes" id="UP000216446">
    <property type="component" value="Unassembled WGS sequence"/>
</dbReference>
<dbReference type="EMBL" id="MQWB01000001">
    <property type="protein sequence ID" value="OZC03468.1"/>
    <property type="molecule type" value="Genomic_DNA"/>
</dbReference>
<keyword evidence="4" id="KW-1185">Reference proteome</keyword>
<evidence type="ECO:0000313" key="3">
    <source>
        <dbReference type="EMBL" id="OZC03468.1"/>
    </source>
</evidence>
<dbReference type="SUPFAM" id="SSF56300">
    <property type="entry name" value="Metallo-dependent phosphatases"/>
    <property type="match status" value="1"/>
</dbReference>
<gene>
    <name evidence="3" type="ORF">BSZ36_11035</name>
</gene>
<reference evidence="3 4" key="1">
    <citation type="submission" date="2016-11" db="EMBL/GenBank/DDBJ databases">
        <title>Study of marine rhodopsin-containing bacteria.</title>
        <authorList>
            <person name="Yoshizawa S."/>
            <person name="Kumagai Y."/>
            <person name="Kogure K."/>
        </authorList>
    </citation>
    <scope>NUCLEOTIDE SEQUENCE [LARGE SCALE GENOMIC DNA]</scope>
    <source>
        <strain evidence="3 4">SG-29</strain>
    </source>
</reference>
<dbReference type="PANTHER" id="PTHR16509">
    <property type="match status" value="1"/>
</dbReference>
<dbReference type="InterPro" id="IPR004843">
    <property type="entry name" value="Calcineurin-like_PHP"/>
</dbReference>
<dbReference type="OrthoDB" id="9791866at2"/>
<evidence type="ECO:0000259" key="2">
    <source>
        <dbReference type="Pfam" id="PF00149"/>
    </source>
</evidence>